<dbReference type="Gene3D" id="3.40.50.300">
    <property type="entry name" value="P-loop containing nucleotide triphosphate hydrolases"/>
    <property type="match status" value="1"/>
</dbReference>
<dbReference type="SMART" id="SM00382">
    <property type="entry name" value="AAA"/>
    <property type="match status" value="1"/>
</dbReference>
<proteinExistence type="predicted"/>
<dbReference type="Proteomes" id="UP000003351">
    <property type="component" value="Unassembled WGS sequence"/>
</dbReference>
<reference evidence="14 15" key="1">
    <citation type="submission" date="2011-02" db="EMBL/GenBank/DDBJ databases">
        <authorList>
            <person name="Muzny D."/>
            <person name="Qin X."/>
            <person name="Deng J."/>
            <person name="Jiang H."/>
            <person name="Liu Y."/>
            <person name="Qu J."/>
            <person name="Song X.-Z."/>
            <person name="Zhang L."/>
            <person name="Thornton R."/>
            <person name="Coyle M."/>
            <person name="Francisco L."/>
            <person name="Jackson L."/>
            <person name="Javaid M."/>
            <person name="Korchina V."/>
            <person name="Kovar C."/>
            <person name="Mata R."/>
            <person name="Mathew T."/>
            <person name="Ngo R."/>
            <person name="Nguyen L."/>
            <person name="Nguyen N."/>
            <person name="Okwuonu G."/>
            <person name="Ongeri F."/>
            <person name="Pham C."/>
            <person name="Simmons D."/>
            <person name="Wilczek-Boney K."/>
            <person name="Hale W."/>
            <person name="Jakkamsetti A."/>
            <person name="Pham P."/>
            <person name="Ruth R."/>
            <person name="San Lucas F."/>
            <person name="Warren J."/>
            <person name="Zhang J."/>
            <person name="Zhao Z."/>
            <person name="Zhou C."/>
            <person name="Zhu D."/>
            <person name="Lee S."/>
            <person name="Bess C."/>
            <person name="Blankenburg K."/>
            <person name="Forbes L."/>
            <person name="Fu Q."/>
            <person name="Gubbala S."/>
            <person name="Hirani K."/>
            <person name="Jayaseelan J.C."/>
            <person name="Lara F."/>
            <person name="Munidasa M."/>
            <person name="Palculict T."/>
            <person name="Patil S."/>
            <person name="Pu L.-L."/>
            <person name="Saada N."/>
            <person name="Tang L."/>
            <person name="Weissenberger G."/>
            <person name="Zhu Y."/>
            <person name="Hemphill L."/>
            <person name="Shang Y."/>
            <person name="Youmans B."/>
            <person name="Ayvaz T."/>
            <person name="Ross M."/>
            <person name="Santibanez J."/>
            <person name="Aqrawi P."/>
            <person name="Gross S."/>
            <person name="Joshi V."/>
            <person name="Fowler G."/>
            <person name="Nazareth L."/>
            <person name="Reid J."/>
            <person name="Worley K."/>
            <person name="Petrosino J."/>
            <person name="Highlander S."/>
            <person name="Gibbs R."/>
        </authorList>
    </citation>
    <scope>NUCLEOTIDE SEQUENCE [LARGE SCALE GENOMIC DNA]</scope>
    <source>
        <strain evidence="14 15">SK115</strain>
    </source>
</reference>
<evidence type="ECO:0000256" key="7">
    <source>
        <dbReference type="ARBA" id="ARBA00022807"/>
    </source>
</evidence>
<evidence type="ECO:0000256" key="8">
    <source>
        <dbReference type="ARBA" id="ARBA00022840"/>
    </source>
</evidence>
<evidence type="ECO:0000256" key="11">
    <source>
        <dbReference type="SAM" id="Phobius"/>
    </source>
</evidence>
<keyword evidence="9 11" id="KW-1133">Transmembrane helix</keyword>
<dbReference type="GO" id="GO:0016887">
    <property type="term" value="F:ATP hydrolysis activity"/>
    <property type="evidence" value="ECO:0007669"/>
    <property type="project" value="InterPro"/>
</dbReference>
<keyword evidence="14" id="KW-0378">Hydrolase</keyword>
<organism evidence="14 15">
    <name type="scientific">Streptococcus sanguinis SK115</name>
    <dbReference type="NCBI Taxonomy" id="888810"/>
    <lineage>
        <taxon>Bacteria</taxon>
        <taxon>Bacillati</taxon>
        <taxon>Bacillota</taxon>
        <taxon>Bacilli</taxon>
        <taxon>Lactobacillales</taxon>
        <taxon>Streptococcaceae</taxon>
        <taxon>Streptococcus</taxon>
    </lineage>
</organism>
<feature type="domain" description="ABC transporter" evidence="12">
    <location>
        <begin position="336"/>
        <end position="570"/>
    </location>
</feature>
<dbReference type="SUPFAM" id="SSF90123">
    <property type="entry name" value="ABC transporter transmembrane region"/>
    <property type="match status" value="1"/>
</dbReference>
<keyword evidence="10 11" id="KW-0472">Membrane</keyword>
<evidence type="ECO:0000313" key="15">
    <source>
        <dbReference type="Proteomes" id="UP000003351"/>
    </source>
</evidence>
<evidence type="ECO:0000256" key="3">
    <source>
        <dbReference type="ARBA" id="ARBA00022475"/>
    </source>
</evidence>
<dbReference type="RefSeq" id="WP_002906197.1">
    <property type="nucleotide sequence ID" value="NZ_GL872408.1"/>
</dbReference>
<dbReference type="FunFam" id="3.40.50.300:FF:000299">
    <property type="entry name" value="ABC transporter ATP-binding protein/permease"/>
    <property type="match status" value="1"/>
</dbReference>
<dbReference type="InterPro" id="IPR003439">
    <property type="entry name" value="ABC_transporter-like_ATP-bd"/>
</dbReference>
<evidence type="ECO:0000256" key="2">
    <source>
        <dbReference type="ARBA" id="ARBA00022448"/>
    </source>
</evidence>
<dbReference type="InterPro" id="IPR017871">
    <property type="entry name" value="ABC_transporter-like_CS"/>
</dbReference>
<dbReference type="SUPFAM" id="SSF52540">
    <property type="entry name" value="P-loop containing nucleoside triphosphate hydrolases"/>
    <property type="match status" value="1"/>
</dbReference>
<dbReference type="Gene3D" id="1.20.1560.10">
    <property type="entry name" value="ABC transporter type 1, transmembrane domain"/>
    <property type="match status" value="1"/>
</dbReference>
<accession>F0I6B7</accession>
<dbReference type="HOGENOM" id="CLU_000604_84_3_9"/>
<keyword evidence="8 14" id="KW-0067">ATP-binding</keyword>
<feature type="transmembrane region" description="Helical" evidence="11">
    <location>
        <begin position="275"/>
        <end position="299"/>
    </location>
</feature>
<evidence type="ECO:0000256" key="9">
    <source>
        <dbReference type="ARBA" id="ARBA00022989"/>
    </source>
</evidence>
<name>F0I6B7_STRSA</name>
<evidence type="ECO:0000256" key="6">
    <source>
        <dbReference type="ARBA" id="ARBA00022741"/>
    </source>
</evidence>
<dbReference type="AlphaFoldDB" id="F0I6B7"/>
<dbReference type="GO" id="GO:0015421">
    <property type="term" value="F:ABC-type oligopeptide transporter activity"/>
    <property type="evidence" value="ECO:0007669"/>
    <property type="project" value="TreeGrafter"/>
</dbReference>
<keyword evidence="2" id="KW-0813">Transport</keyword>
<comment type="caution">
    <text evidence="14">The sequence shown here is derived from an EMBL/GenBank/DDBJ whole genome shotgun (WGS) entry which is preliminary data.</text>
</comment>
<dbReference type="InterPro" id="IPR027417">
    <property type="entry name" value="P-loop_NTPase"/>
</dbReference>
<feature type="transmembrane region" description="Helical" evidence="11">
    <location>
        <begin position="55"/>
        <end position="80"/>
    </location>
</feature>
<evidence type="ECO:0000256" key="5">
    <source>
        <dbReference type="ARBA" id="ARBA00022692"/>
    </source>
</evidence>
<dbReference type="PROSITE" id="PS50893">
    <property type="entry name" value="ABC_TRANSPORTER_2"/>
    <property type="match status" value="1"/>
</dbReference>
<keyword evidence="4" id="KW-0645">Protease</keyword>
<feature type="transmembrane region" description="Helical" evidence="11">
    <location>
        <begin position="160"/>
        <end position="178"/>
    </location>
</feature>
<feature type="domain" description="ABC transmembrane type-1" evidence="13">
    <location>
        <begin position="23"/>
        <end position="301"/>
    </location>
</feature>
<dbReference type="InterPro" id="IPR011527">
    <property type="entry name" value="ABC1_TM_dom"/>
</dbReference>
<evidence type="ECO:0000259" key="13">
    <source>
        <dbReference type="PROSITE" id="PS50929"/>
    </source>
</evidence>
<dbReference type="GO" id="GO:0008234">
    <property type="term" value="F:cysteine-type peptidase activity"/>
    <property type="evidence" value="ECO:0007669"/>
    <property type="project" value="UniProtKB-KW"/>
</dbReference>
<protein>
    <submittedName>
        <fullName evidence="14">Multidrug resistance ABC transporter ATP-binding and permease protein</fullName>
        <ecNumber evidence="14">3.6.3.44</ecNumber>
    </submittedName>
</protein>
<dbReference type="PROSITE" id="PS50929">
    <property type="entry name" value="ABC_TM1F"/>
    <property type="match status" value="1"/>
</dbReference>
<dbReference type="Pfam" id="PF00664">
    <property type="entry name" value="ABC_membrane"/>
    <property type="match status" value="1"/>
</dbReference>
<dbReference type="PANTHER" id="PTHR43394">
    <property type="entry name" value="ATP-DEPENDENT PERMEASE MDL1, MITOCHONDRIAL"/>
    <property type="match status" value="1"/>
</dbReference>
<dbReference type="GO" id="GO:0006508">
    <property type="term" value="P:proteolysis"/>
    <property type="evidence" value="ECO:0007669"/>
    <property type="project" value="UniProtKB-KW"/>
</dbReference>
<evidence type="ECO:0000256" key="1">
    <source>
        <dbReference type="ARBA" id="ARBA00004651"/>
    </source>
</evidence>
<evidence type="ECO:0000313" key="14">
    <source>
        <dbReference type="EMBL" id="EGD32639.1"/>
    </source>
</evidence>
<feature type="transmembrane region" description="Helical" evidence="11">
    <location>
        <begin position="20"/>
        <end position="43"/>
    </location>
</feature>
<dbReference type="CDD" id="cd18551">
    <property type="entry name" value="ABC_6TM_LmrA_like"/>
    <property type="match status" value="1"/>
</dbReference>
<dbReference type="PATRIC" id="fig|888810.3.peg.343"/>
<evidence type="ECO:0000256" key="10">
    <source>
        <dbReference type="ARBA" id="ARBA00023136"/>
    </source>
</evidence>
<dbReference type="InterPro" id="IPR003593">
    <property type="entry name" value="AAA+_ATPase"/>
</dbReference>
<dbReference type="PROSITE" id="PS00211">
    <property type="entry name" value="ABC_TRANSPORTER_1"/>
    <property type="match status" value="1"/>
</dbReference>
<dbReference type="GO" id="GO:0005524">
    <property type="term" value="F:ATP binding"/>
    <property type="evidence" value="ECO:0007669"/>
    <property type="project" value="UniProtKB-KW"/>
</dbReference>
<dbReference type="InterPro" id="IPR039421">
    <property type="entry name" value="Type_1_exporter"/>
</dbReference>
<dbReference type="Pfam" id="PF00005">
    <property type="entry name" value="ABC_tran"/>
    <property type="match status" value="1"/>
</dbReference>
<dbReference type="InterPro" id="IPR036640">
    <property type="entry name" value="ABC1_TM_sf"/>
</dbReference>
<evidence type="ECO:0000259" key="12">
    <source>
        <dbReference type="PROSITE" id="PS50893"/>
    </source>
</evidence>
<keyword evidence="6" id="KW-0547">Nucleotide-binding</keyword>
<evidence type="ECO:0000256" key="4">
    <source>
        <dbReference type="ARBA" id="ARBA00022670"/>
    </source>
</evidence>
<keyword evidence="5 11" id="KW-0812">Transmembrane</keyword>
<keyword evidence="7" id="KW-0788">Thiol protease</keyword>
<feature type="transmembrane region" description="Helical" evidence="11">
    <location>
        <begin position="238"/>
        <end position="263"/>
    </location>
</feature>
<dbReference type="EMBL" id="AEXW01000003">
    <property type="protein sequence ID" value="EGD32639.1"/>
    <property type="molecule type" value="Genomic_DNA"/>
</dbReference>
<comment type="subcellular location">
    <subcellularLocation>
        <location evidence="1">Cell membrane</location>
        <topology evidence="1">Multi-pass membrane protein</topology>
    </subcellularLocation>
</comment>
<keyword evidence="3" id="KW-1003">Cell membrane</keyword>
<dbReference type="PANTHER" id="PTHR43394:SF1">
    <property type="entry name" value="ATP-BINDING CASSETTE SUB-FAMILY B MEMBER 10, MITOCHONDRIAL"/>
    <property type="match status" value="1"/>
</dbReference>
<sequence length="573" mass="65033">MKRKNNLYILFLKEYIPNRLYLIFLSFLILSGTLVSLSIPIFIMKLIDNMKNGLYLIDILLIIVLFLVQLFFTALSFYFVNKTSENIVKDIRIKIWSHILKLPVAYFDKNRSGAVVTNIIHDTGEILEFLNTQISSFFTNIVSIVGSIIILVTIDWKLAMLLGIAVPMAVLITGYFGNQEYKISIEYRKDISNLQNDLSSTLSKIRLVKATTSESEELKKESALFNSLYNTGVKEGKILGVLSPISSMVVMVLLVITFGYGTYRLSNGTLSNGALVASIVYLFQLADPFSQLISFFANYQKFKASVQKIQDVLSEPIEKNMISEDVERNITDKKGLFLENIEFSYNNDEIIFTNINYEFPLYKTTAIIGVSGAGKTTIFSLIERFYLPTNGRIFFDKKDIASIPLKAWRTRIAFLSQDTELSYGSLLENITYGVSHYSMDRLNELVEQFNLKSFVNSLDQGYETIIGEKGVTLSGGQRQRIALIRAILQDADIYLLDEPTSALDTHTEKLVQIALERYLKGKTVLIIAHRLKTIISADEIVILNNKTIEYNGTHNDLKESCELYNRLLEDSVH</sequence>
<dbReference type="EC" id="3.6.3.44" evidence="14"/>
<gene>
    <name evidence="14" type="primary">lmrA</name>
    <name evidence="14" type="ORF">HMPREF9382_0350</name>
</gene>
<dbReference type="GO" id="GO:0005886">
    <property type="term" value="C:plasma membrane"/>
    <property type="evidence" value="ECO:0007669"/>
    <property type="project" value="UniProtKB-SubCell"/>
</dbReference>
<feature type="transmembrane region" description="Helical" evidence="11">
    <location>
        <begin position="137"/>
        <end position="154"/>
    </location>
</feature>